<evidence type="ECO:0000313" key="1">
    <source>
        <dbReference type="EMBL" id="KAF2828593.1"/>
    </source>
</evidence>
<proteinExistence type="predicted"/>
<dbReference type="Proteomes" id="UP000799424">
    <property type="component" value="Unassembled WGS sequence"/>
</dbReference>
<evidence type="ECO:0000313" key="2">
    <source>
        <dbReference type="Proteomes" id="UP000799424"/>
    </source>
</evidence>
<keyword evidence="2" id="KW-1185">Reference proteome</keyword>
<protein>
    <submittedName>
        <fullName evidence="1">Uncharacterized protein</fullName>
    </submittedName>
</protein>
<accession>A0A6A7A615</accession>
<sequence>MGVDEKGANLGFRFWVLSKKLKAEDFTDAVMERIYKLHVLARDGPGRFRPVELTPSNLPPEYSIAALDSLELHRRRRVRMGGNFKKYPIISQDLSWLSQDWVILKPNVQNTNRWRDICWARKMKTDDIRRRTGIVTGSFWKSMRCGGVPKQDLSALFFRHAVLREFATLNFFLELIALNSGL</sequence>
<reference evidence="1" key="1">
    <citation type="journal article" date="2020" name="Stud. Mycol.">
        <title>101 Dothideomycetes genomes: a test case for predicting lifestyles and emergence of pathogens.</title>
        <authorList>
            <person name="Haridas S."/>
            <person name="Albert R."/>
            <person name="Binder M."/>
            <person name="Bloem J."/>
            <person name="Labutti K."/>
            <person name="Salamov A."/>
            <person name="Andreopoulos B."/>
            <person name="Baker S."/>
            <person name="Barry K."/>
            <person name="Bills G."/>
            <person name="Bluhm B."/>
            <person name="Cannon C."/>
            <person name="Castanera R."/>
            <person name="Culley D."/>
            <person name="Daum C."/>
            <person name="Ezra D."/>
            <person name="Gonzalez J."/>
            <person name="Henrissat B."/>
            <person name="Kuo A."/>
            <person name="Liang C."/>
            <person name="Lipzen A."/>
            <person name="Lutzoni F."/>
            <person name="Magnuson J."/>
            <person name="Mondo S."/>
            <person name="Nolan M."/>
            <person name="Ohm R."/>
            <person name="Pangilinan J."/>
            <person name="Park H.-J."/>
            <person name="Ramirez L."/>
            <person name="Alfaro M."/>
            <person name="Sun H."/>
            <person name="Tritt A."/>
            <person name="Yoshinaga Y."/>
            <person name="Zwiers L.-H."/>
            <person name="Turgeon B."/>
            <person name="Goodwin S."/>
            <person name="Spatafora J."/>
            <person name="Crous P."/>
            <person name="Grigoriev I."/>
        </authorList>
    </citation>
    <scope>NUCLEOTIDE SEQUENCE</scope>
    <source>
        <strain evidence="1">CBS 113818</strain>
    </source>
</reference>
<dbReference type="EMBL" id="MU006222">
    <property type="protein sequence ID" value="KAF2828593.1"/>
    <property type="molecule type" value="Genomic_DNA"/>
</dbReference>
<organism evidence="1 2">
    <name type="scientific">Ophiobolus disseminans</name>
    <dbReference type="NCBI Taxonomy" id="1469910"/>
    <lineage>
        <taxon>Eukaryota</taxon>
        <taxon>Fungi</taxon>
        <taxon>Dikarya</taxon>
        <taxon>Ascomycota</taxon>
        <taxon>Pezizomycotina</taxon>
        <taxon>Dothideomycetes</taxon>
        <taxon>Pleosporomycetidae</taxon>
        <taxon>Pleosporales</taxon>
        <taxon>Pleosporineae</taxon>
        <taxon>Phaeosphaeriaceae</taxon>
        <taxon>Ophiobolus</taxon>
    </lineage>
</organism>
<gene>
    <name evidence="1" type="ORF">CC86DRAFT_380505</name>
</gene>
<dbReference type="AlphaFoldDB" id="A0A6A7A615"/>
<name>A0A6A7A615_9PLEO</name>